<feature type="domain" description="DUF4218" evidence="1">
    <location>
        <begin position="1"/>
        <end position="84"/>
    </location>
</feature>
<evidence type="ECO:0000259" key="1">
    <source>
        <dbReference type="Pfam" id="PF13960"/>
    </source>
</evidence>
<dbReference type="Pfam" id="PF13960">
    <property type="entry name" value="DUF4218"/>
    <property type="match status" value="1"/>
</dbReference>
<dbReference type="PANTHER" id="PTHR48451:SF1">
    <property type="entry name" value="DUF4218 DOMAIN-CONTAINING PROTEIN"/>
    <property type="match status" value="1"/>
</dbReference>
<dbReference type="OrthoDB" id="1703558at2759"/>
<organism evidence="2 3">
    <name type="scientific">Mucuna pruriens</name>
    <name type="common">Velvet bean</name>
    <name type="synonym">Dolichos pruriens</name>
    <dbReference type="NCBI Taxonomy" id="157652"/>
    <lineage>
        <taxon>Eukaryota</taxon>
        <taxon>Viridiplantae</taxon>
        <taxon>Streptophyta</taxon>
        <taxon>Embryophyta</taxon>
        <taxon>Tracheophyta</taxon>
        <taxon>Spermatophyta</taxon>
        <taxon>Magnoliopsida</taxon>
        <taxon>eudicotyledons</taxon>
        <taxon>Gunneridae</taxon>
        <taxon>Pentapetalae</taxon>
        <taxon>rosids</taxon>
        <taxon>fabids</taxon>
        <taxon>Fabales</taxon>
        <taxon>Fabaceae</taxon>
        <taxon>Papilionoideae</taxon>
        <taxon>50 kb inversion clade</taxon>
        <taxon>NPAAA clade</taxon>
        <taxon>indigoferoid/millettioid clade</taxon>
        <taxon>Phaseoleae</taxon>
        <taxon>Mucuna</taxon>
    </lineage>
</organism>
<accession>A0A371H1P3</accession>
<proteinExistence type="predicted"/>
<dbReference type="PANTHER" id="PTHR48451">
    <property type="entry name" value="DUF4218 DOMAIN-CONTAINING PROTEIN"/>
    <property type="match status" value="1"/>
</dbReference>
<dbReference type="InterPro" id="IPR025452">
    <property type="entry name" value="DUF4218"/>
</dbReference>
<gene>
    <name evidence="2" type="ORF">CR513_20765</name>
</gene>
<dbReference type="Proteomes" id="UP000257109">
    <property type="component" value="Unassembled WGS sequence"/>
</dbReference>
<comment type="caution">
    <text evidence="2">The sequence shown here is derived from an EMBL/GenBank/DDBJ whole genome shotgun (WGS) entry which is preliminary data.</text>
</comment>
<dbReference type="AlphaFoldDB" id="A0A371H1P3"/>
<keyword evidence="3" id="KW-1185">Reference proteome</keyword>
<dbReference type="STRING" id="157652.A0A371H1P3"/>
<feature type="non-terminal residue" evidence="2">
    <location>
        <position position="200"/>
    </location>
</feature>
<sequence>MVHLTCHLVEEVKLGGPVYYRWMHLIQRCIIVGCIQFKMLGYLKSFVRNRTQPEGSISEVYLVEETRNFYSLYEEVESRLNRKKTQAHRYLLLNFPKVQSYVDEFKTFIKRKIRNQRLSVTELEKIVSKEFVYWFLHWVMNPNSTTIVPDEIKYLARGPMAIARRYTAFSSSNTSCVASKANANLRLADLPYYRKFGRYN</sequence>
<reference evidence="2" key="1">
    <citation type="submission" date="2018-05" db="EMBL/GenBank/DDBJ databases">
        <title>Draft genome of Mucuna pruriens seed.</title>
        <authorList>
            <person name="Nnadi N.E."/>
            <person name="Vos R."/>
            <person name="Hasami M.H."/>
            <person name="Devisetty U.K."/>
            <person name="Aguiy J.C."/>
        </authorList>
    </citation>
    <scope>NUCLEOTIDE SEQUENCE [LARGE SCALE GENOMIC DNA]</scope>
    <source>
        <strain evidence="2">JCA_2017</strain>
    </source>
</reference>
<name>A0A371H1P3_MUCPR</name>
<dbReference type="EMBL" id="QJKJ01003854">
    <property type="protein sequence ID" value="RDX96563.1"/>
    <property type="molecule type" value="Genomic_DNA"/>
</dbReference>
<evidence type="ECO:0000313" key="2">
    <source>
        <dbReference type="EMBL" id="RDX96563.1"/>
    </source>
</evidence>
<evidence type="ECO:0000313" key="3">
    <source>
        <dbReference type="Proteomes" id="UP000257109"/>
    </source>
</evidence>
<protein>
    <recommendedName>
        <fullName evidence="1">DUF4218 domain-containing protein</fullName>
    </recommendedName>
</protein>